<gene>
    <name evidence="1" type="ORF">VC83_02301</name>
</gene>
<evidence type="ECO:0000313" key="1">
    <source>
        <dbReference type="EMBL" id="OAF61068.1"/>
    </source>
</evidence>
<dbReference type="AlphaFoldDB" id="A0A177AG32"/>
<reference evidence="1" key="1">
    <citation type="submission" date="2016-03" db="EMBL/GenBank/DDBJ databases">
        <title>Updated assembly of Pseudogymnoascus destructans, the fungus causing white-nose syndrome of bats.</title>
        <authorList>
            <person name="Palmer J.M."/>
            <person name="Drees K.P."/>
            <person name="Foster J.T."/>
            <person name="Lindner D.L."/>
        </authorList>
    </citation>
    <scope>NUCLEOTIDE SEQUENCE [LARGE SCALE GENOMIC DNA]</scope>
    <source>
        <strain evidence="1">20631-21</strain>
    </source>
</reference>
<organism evidence="1">
    <name type="scientific">Pseudogymnoascus destructans</name>
    <dbReference type="NCBI Taxonomy" id="655981"/>
    <lineage>
        <taxon>Eukaryota</taxon>
        <taxon>Fungi</taxon>
        <taxon>Dikarya</taxon>
        <taxon>Ascomycota</taxon>
        <taxon>Pezizomycotina</taxon>
        <taxon>Leotiomycetes</taxon>
        <taxon>Thelebolales</taxon>
        <taxon>Thelebolaceae</taxon>
        <taxon>Pseudogymnoascus</taxon>
    </lineage>
</organism>
<name>A0A177AG32_9PEZI</name>
<protein>
    <submittedName>
        <fullName evidence="1">Uncharacterized protein</fullName>
    </submittedName>
</protein>
<dbReference type="RefSeq" id="XP_024326346.1">
    <property type="nucleotide sequence ID" value="XM_024465967.1"/>
</dbReference>
<dbReference type="GeneID" id="36285384"/>
<proteinExistence type="predicted"/>
<dbReference type="OrthoDB" id="4207238at2759"/>
<sequence>MSPAERSQAAQKRRADMHWVDLSSLVTRLLSSKDFVGGLHSGFGTFADAPTEMWESEAWLCSIRTTSGATISYEDGSPILCSDFVRYRGERFGQHIDRVFAIGIDRRACAATKDEVLVQIQPVYTRGSLPPTMKDAINGLETPLSRSEKLLYEDSFEYISPKNIVSRVEISMDYIFEGPVALDNAYVFDDKTHIHRILNMARKDIRPAAQSRPHIAELEIEAYGRAWIVDAFRDTFISLPMIIFMDAFGLFSGTGIVP</sequence>
<accession>A0A177AG32</accession>
<dbReference type="EMBL" id="KV441390">
    <property type="protein sequence ID" value="OAF61068.1"/>
    <property type="molecule type" value="Genomic_DNA"/>
</dbReference>
<dbReference type="Proteomes" id="UP000077154">
    <property type="component" value="Unassembled WGS sequence"/>
</dbReference>
<dbReference type="VEuPathDB" id="FungiDB:GMDG_08722"/>